<keyword evidence="2" id="KW-0520">NAD</keyword>
<dbReference type="InterPro" id="IPR006140">
    <property type="entry name" value="D-isomer_DH_NAD-bd"/>
</dbReference>
<reference evidence="4" key="1">
    <citation type="submission" date="2022-06" db="EMBL/GenBank/DDBJ databases">
        <title>Rothia sp. isolated from sandalwood seedling.</title>
        <authorList>
            <person name="Tuikhar N."/>
            <person name="Kirdat K."/>
            <person name="Thorat V."/>
            <person name="Swetha P."/>
            <person name="Padma S."/>
            <person name="Sundararaj R."/>
            <person name="Yadav A."/>
        </authorList>
    </citation>
    <scope>NUCLEOTIDE SEQUENCE</scope>
    <source>
        <strain evidence="4">AR01</strain>
    </source>
</reference>
<gene>
    <name evidence="4" type="ORF">NBM05_07820</name>
</gene>
<evidence type="ECO:0000256" key="1">
    <source>
        <dbReference type="ARBA" id="ARBA00023002"/>
    </source>
</evidence>
<dbReference type="AlphaFoldDB" id="A0A9X2HAT8"/>
<evidence type="ECO:0000256" key="2">
    <source>
        <dbReference type="ARBA" id="ARBA00023027"/>
    </source>
</evidence>
<dbReference type="Gene3D" id="3.40.50.720">
    <property type="entry name" value="NAD(P)-binding Rossmann-like Domain"/>
    <property type="match status" value="2"/>
</dbReference>
<dbReference type="GO" id="GO:0051287">
    <property type="term" value="F:NAD binding"/>
    <property type="evidence" value="ECO:0007669"/>
    <property type="project" value="InterPro"/>
</dbReference>
<dbReference type="PANTHER" id="PTHR10996:SF178">
    <property type="entry name" value="2-HYDROXYACID DEHYDROGENASE YGL185C-RELATED"/>
    <property type="match status" value="1"/>
</dbReference>
<dbReference type="PANTHER" id="PTHR10996">
    <property type="entry name" value="2-HYDROXYACID DEHYDROGENASE-RELATED"/>
    <property type="match status" value="1"/>
</dbReference>
<evidence type="ECO:0000259" key="3">
    <source>
        <dbReference type="Pfam" id="PF02826"/>
    </source>
</evidence>
<keyword evidence="1" id="KW-0560">Oxidoreductase</keyword>
<keyword evidence="5" id="KW-1185">Reference proteome</keyword>
<dbReference type="GO" id="GO:0005829">
    <property type="term" value="C:cytosol"/>
    <property type="evidence" value="ECO:0007669"/>
    <property type="project" value="TreeGrafter"/>
</dbReference>
<dbReference type="PROSITE" id="PS00671">
    <property type="entry name" value="D_2_HYDROXYACID_DH_3"/>
    <property type="match status" value="1"/>
</dbReference>
<dbReference type="InterPro" id="IPR029753">
    <property type="entry name" value="D-isomer_DH_CS"/>
</dbReference>
<dbReference type="InterPro" id="IPR050223">
    <property type="entry name" value="D-isomer_2-hydroxyacid_DH"/>
</dbReference>
<dbReference type="GO" id="GO:0016618">
    <property type="term" value="F:hydroxypyruvate reductase [NAD(P)H] activity"/>
    <property type="evidence" value="ECO:0007669"/>
    <property type="project" value="TreeGrafter"/>
</dbReference>
<dbReference type="EMBL" id="JANAFB010000015">
    <property type="protein sequence ID" value="MCP3425916.1"/>
    <property type="molecule type" value="Genomic_DNA"/>
</dbReference>
<dbReference type="RefSeq" id="WP_254166336.1">
    <property type="nucleotide sequence ID" value="NZ_JANAFB010000015.1"/>
</dbReference>
<name>A0A9X2HAT8_9MICC</name>
<proteinExistence type="predicted"/>
<protein>
    <submittedName>
        <fullName evidence="4">C-terminal binding protein</fullName>
    </submittedName>
</protein>
<evidence type="ECO:0000313" key="4">
    <source>
        <dbReference type="EMBL" id="MCP3425916.1"/>
    </source>
</evidence>
<dbReference type="InterPro" id="IPR036291">
    <property type="entry name" value="NAD(P)-bd_dom_sf"/>
</dbReference>
<dbReference type="SUPFAM" id="SSF51735">
    <property type="entry name" value="NAD(P)-binding Rossmann-fold domains"/>
    <property type="match status" value="1"/>
</dbReference>
<dbReference type="Pfam" id="PF02826">
    <property type="entry name" value="2-Hacid_dh_C"/>
    <property type="match status" value="1"/>
</dbReference>
<organism evidence="4 5">
    <name type="scientific">Rothia santali</name>
    <dbReference type="NCBI Taxonomy" id="2949643"/>
    <lineage>
        <taxon>Bacteria</taxon>
        <taxon>Bacillati</taxon>
        <taxon>Actinomycetota</taxon>
        <taxon>Actinomycetes</taxon>
        <taxon>Micrococcales</taxon>
        <taxon>Micrococcaceae</taxon>
        <taxon>Rothia</taxon>
    </lineage>
</organism>
<dbReference type="SUPFAM" id="SSF52283">
    <property type="entry name" value="Formate/glycerate dehydrogenase catalytic domain-like"/>
    <property type="match status" value="1"/>
</dbReference>
<dbReference type="Proteomes" id="UP001139502">
    <property type="component" value="Unassembled WGS sequence"/>
</dbReference>
<dbReference type="GO" id="GO:0030267">
    <property type="term" value="F:glyoxylate reductase (NADPH) activity"/>
    <property type="evidence" value="ECO:0007669"/>
    <property type="project" value="TreeGrafter"/>
</dbReference>
<evidence type="ECO:0000313" key="5">
    <source>
        <dbReference type="Proteomes" id="UP001139502"/>
    </source>
</evidence>
<feature type="domain" description="D-isomer specific 2-hydroxyacid dehydrogenase NAD-binding" evidence="3">
    <location>
        <begin position="114"/>
        <end position="253"/>
    </location>
</feature>
<accession>A0A9X2HAT8</accession>
<comment type="caution">
    <text evidence="4">The sequence shown here is derived from an EMBL/GenBank/DDBJ whole genome shotgun (WGS) entry which is preliminary data.</text>
</comment>
<sequence length="253" mass="26849">MNRPLVVFTDQTDLDCRPGMDLLRDAGCDTLLADLPTEPLAERPLPAGAERAVALVVGYARIDDAVLDLMPRVRCIATMSAGTDMVDLAAARRRGVWVGNLVDAATEEVAVHALSLMLCLERRLVEGRETVAAGGWTEDLPVVPRGTAGLTLGLFGCGRIARRLGELARPLVARVVAHDPFVTTPPDGVELVDREALLAESDVLSLHLPLTPETAGTMDRAAFAALRPGAVLINPSRGELVDPDALREALDAG</sequence>